<dbReference type="EC" id="2.7.13.3" evidence="3"/>
<evidence type="ECO:0000256" key="1">
    <source>
        <dbReference type="ARBA" id="ARBA00000085"/>
    </source>
</evidence>
<keyword evidence="10 11" id="KW-0472">Membrane</keyword>
<feature type="domain" description="HAMP" evidence="13">
    <location>
        <begin position="190"/>
        <end position="241"/>
    </location>
</feature>
<evidence type="ECO:0000256" key="9">
    <source>
        <dbReference type="ARBA" id="ARBA00023012"/>
    </source>
</evidence>
<dbReference type="InterPro" id="IPR036890">
    <property type="entry name" value="HATPase_C_sf"/>
</dbReference>
<evidence type="ECO:0000256" key="3">
    <source>
        <dbReference type="ARBA" id="ARBA00012438"/>
    </source>
</evidence>
<keyword evidence="15" id="KW-1185">Reference proteome</keyword>
<dbReference type="GO" id="GO:0000160">
    <property type="term" value="P:phosphorelay signal transduction system"/>
    <property type="evidence" value="ECO:0007669"/>
    <property type="project" value="UniProtKB-KW"/>
</dbReference>
<dbReference type="SMART" id="SM00387">
    <property type="entry name" value="HATPase_c"/>
    <property type="match status" value="1"/>
</dbReference>
<dbReference type="InterPro" id="IPR003594">
    <property type="entry name" value="HATPase_dom"/>
</dbReference>
<evidence type="ECO:0000256" key="6">
    <source>
        <dbReference type="ARBA" id="ARBA00022692"/>
    </source>
</evidence>
<dbReference type="InterPro" id="IPR005467">
    <property type="entry name" value="His_kinase_dom"/>
</dbReference>
<dbReference type="Gene3D" id="3.30.565.10">
    <property type="entry name" value="Histidine kinase-like ATPase, C-terminal domain"/>
    <property type="match status" value="1"/>
</dbReference>
<evidence type="ECO:0000256" key="2">
    <source>
        <dbReference type="ARBA" id="ARBA00004370"/>
    </source>
</evidence>
<evidence type="ECO:0000259" key="13">
    <source>
        <dbReference type="PROSITE" id="PS50885"/>
    </source>
</evidence>
<comment type="catalytic activity">
    <reaction evidence="1">
        <text>ATP + protein L-histidine = ADP + protein N-phospho-L-histidine.</text>
        <dbReference type="EC" id="2.7.13.3"/>
    </reaction>
</comment>
<dbReference type="EMBL" id="JAEDAK010000003">
    <property type="protein sequence ID" value="MBH9576579.1"/>
    <property type="molecule type" value="Genomic_DNA"/>
</dbReference>
<evidence type="ECO:0000256" key="10">
    <source>
        <dbReference type="ARBA" id="ARBA00023136"/>
    </source>
</evidence>
<protein>
    <recommendedName>
        <fullName evidence="3">histidine kinase</fullName>
        <ecNumber evidence="3">2.7.13.3</ecNumber>
    </recommendedName>
</protein>
<accession>A0A931IZC2</accession>
<dbReference type="GO" id="GO:0004673">
    <property type="term" value="F:protein histidine kinase activity"/>
    <property type="evidence" value="ECO:0007669"/>
    <property type="project" value="UniProtKB-EC"/>
</dbReference>
<gene>
    <name evidence="14" type="ORF">I7X39_06655</name>
</gene>
<dbReference type="InterPro" id="IPR004358">
    <property type="entry name" value="Sig_transdc_His_kin-like_C"/>
</dbReference>
<name>A0A931IZC2_9BURK</name>
<dbReference type="RefSeq" id="WP_198110186.1">
    <property type="nucleotide sequence ID" value="NZ_JAEDAK010000003.1"/>
</dbReference>
<keyword evidence="7 14" id="KW-0418">Kinase</keyword>
<dbReference type="Pfam" id="PF02518">
    <property type="entry name" value="HATPase_c"/>
    <property type="match status" value="1"/>
</dbReference>
<proteinExistence type="predicted"/>
<evidence type="ECO:0000313" key="15">
    <source>
        <dbReference type="Proteomes" id="UP000613266"/>
    </source>
</evidence>
<reference evidence="14" key="1">
    <citation type="submission" date="2020-12" db="EMBL/GenBank/DDBJ databases">
        <title>The genome sequence of Inhella sp. 1Y17.</title>
        <authorList>
            <person name="Liu Y."/>
        </authorList>
    </citation>
    <scope>NUCLEOTIDE SEQUENCE</scope>
    <source>
        <strain evidence="14">1Y17</strain>
    </source>
</reference>
<dbReference type="PRINTS" id="PR00344">
    <property type="entry name" value="BCTRLSENSOR"/>
</dbReference>
<evidence type="ECO:0000313" key="14">
    <source>
        <dbReference type="EMBL" id="MBH9576579.1"/>
    </source>
</evidence>
<feature type="transmembrane region" description="Helical" evidence="11">
    <location>
        <begin position="21"/>
        <end position="39"/>
    </location>
</feature>
<evidence type="ECO:0000256" key="4">
    <source>
        <dbReference type="ARBA" id="ARBA00022553"/>
    </source>
</evidence>
<evidence type="ECO:0000259" key="12">
    <source>
        <dbReference type="PROSITE" id="PS50109"/>
    </source>
</evidence>
<organism evidence="14 15">
    <name type="scientific">Inhella proteolytica</name>
    <dbReference type="NCBI Taxonomy" id="2795029"/>
    <lineage>
        <taxon>Bacteria</taxon>
        <taxon>Pseudomonadati</taxon>
        <taxon>Pseudomonadota</taxon>
        <taxon>Betaproteobacteria</taxon>
        <taxon>Burkholderiales</taxon>
        <taxon>Sphaerotilaceae</taxon>
        <taxon>Inhella</taxon>
    </lineage>
</organism>
<dbReference type="PROSITE" id="PS50885">
    <property type="entry name" value="HAMP"/>
    <property type="match status" value="1"/>
</dbReference>
<keyword evidence="9" id="KW-0902">Two-component regulatory system</keyword>
<dbReference type="SUPFAM" id="SSF55874">
    <property type="entry name" value="ATPase domain of HSP90 chaperone/DNA topoisomerase II/histidine kinase"/>
    <property type="match status" value="1"/>
</dbReference>
<dbReference type="GO" id="GO:0005886">
    <property type="term" value="C:plasma membrane"/>
    <property type="evidence" value="ECO:0007669"/>
    <property type="project" value="TreeGrafter"/>
</dbReference>
<comment type="subcellular location">
    <subcellularLocation>
        <location evidence="2">Membrane</location>
    </subcellularLocation>
</comment>
<comment type="caution">
    <text evidence="14">The sequence shown here is derived from an EMBL/GenBank/DDBJ whole genome shotgun (WGS) entry which is preliminary data.</text>
</comment>
<sequence>MNERVAPAAAGRPVSSLRGRLRRVLLVLLAGLCVQWWMADRMILHVGESEMTTRLQHDLDSLAGALQAQPHVRAVNFEHVALVYGQPGSGHYAVLRGAGWAVGSPSFGREPLFAPTGLASEARARIAGPYGQAVLLMVRRVQAGAVPVEIAVAEDLTELDAQLREFRLMFLAGSVLVLALTMAIQALEIRRALRAVDRARDGILQVAQGHTLVVPADAPAEIRPLLDEIGRLVRHVEQSLQKSRTAMGDLSHAVKTPLAGLQRLADDARIGAHPELQRLLREQIETITRRIERELKRARMAGDRRSGPGFRAHQELPALVELLRRIHHDKVLDIRWQAPAQVLPFDAEDLLEILGNLGDNACKWAASRVEITLTDRDGLCLTVADDGPGCPAELREALGARGLRADERLPGHGLGLAIVRDIAEAAGGRLELGQSATLGGLEARVQLPR</sequence>
<keyword evidence="5" id="KW-0808">Transferase</keyword>
<keyword evidence="6 11" id="KW-0812">Transmembrane</keyword>
<dbReference type="PANTHER" id="PTHR45436">
    <property type="entry name" value="SENSOR HISTIDINE KINASE YKOH"/>
    <property type="match status" value="1"/>
</dbReference>
<dbReference type="PROSITE" id="PS50109">
    <property type="entry name" value="HIS_KIN"/>
    <property type="match status" value="1"/>
</dbReference>
<dbReference type="InterPro" id="IPR003660">
    <property type="entry name" value="HAMP_dom"/>
</dbReference>
<keyword evidence="8 11" id="KW-1133">Transmembrane helix</keyword>
<dbReference type="PANTHER" id="PTHR45436:SF5">
    <property type="entry name" value="SENSOR HISTIDINE KINASE TRCS"/>
    <property type="match status" value="1"/>
</dbReference>
<keyword evidence="4" id="KW-0597">Phosphoprotein</keyword>
<dbReference type="InterPro" id="IPR050428">
    <property type="entry name" value="TCS_sensor_his_kinase"/>
</dbReference>
<evidence type="ECO:0000256" key="7">
    <source>
        <dbReference type="ARBA" id="ARBA00022777"/>
    </source>
</evidence>
<dbReference type="AlphaFoldDB" id="A0A931IZC2"/>
<dbReference type="Proteomes" id="UP000613266">
    <property type="component" value="Unassembled WGS sequence"/>
</dbReference>
<feature type="domain" description="Histidine kinase" evidence="12">
    <location>
        <begin position="249"/>
        <end position="449"/>
    </location>
</feature>
<evidence type="ECO:0000256" key="5">
    <source>
        <dbReference type="ARBA" id="ARBA00022679"/>
    </source>
</evidence>
<evidence type="ECO:0000256" key="8">
    <source>
        <dbReference type="ARBA" id="ARBA00022989"/>
    </source>
</evidence>
<evidence type="ECO:0000256" key="11">
    <source>
        <dbReference type="SAM" id="Phobius"/>
    </source>
</evidence>